<organism evidence="2 3">
    <name type="scientific">Elongatibacter sediminis</name>
    <dbReference type="NCBI Taxonomy" id="3119006"/>
    <lineage>
        <taxon>Bacteria</taxon>
        <taxon>Pseudomonadati</taxon>
        <taxon>Pseudomonadota</taxon>
        <taxon>Gammaproteobacteria</taxon>
        <taxon>Chromatiales</taxon>
        <taxon>Wenzhouxiangellaceae</taxon>
        <taxon>Elongatibacter</taxon>
    </lineage>
</organism>
<dbReference type="PANTHER" id="PTHR12788:SF10">
    <property type="entry name" value="PROTEIN-TYROSINE SULFOTRANSFERASE"/>
    <property type="match status" value="1"/>
</dbReference>
<dbReference type="Pfam" id="PF13469">
    <property type="entry name" value="Sulfotransfer_3"/>
    <property type="match status" value="1"/>
</dbReference>
<name>A0AAW9R4Y5_9GAMM</name>
<dbReference type="EMBL" id="JAZHOG010000001">
    <property type="protein sequence ID" value="MEJ8566339.1"/>
    <property type="molecule type" value="Genomic_DNA"/>
</dbReference>
<evidence type="ECO:0000256" key="1">
    <source>
        <dbReference type="ARBA" id="ARBA00022679"/>
    </source>
</evidence>
<proteinExistence type="predicted"/>
<dbReference type="Proteomes" id="UP001359886">
    <property type="component" value="Unassembled WGS sequence"/>
</dbReference>
<keyword evidence="1 2" id="KW-0808">Transferase</keyword>
<comment type="caution">
    <text evidence="2">The sequence shown here is derived from an EMBL/GenBank/DDBJ whole genome shotgun (WGS) entry which is preliminary data.</text>
</comment>
<dbReference type="EC" id="2.8.2.-" evidence="2"/>
<evidence type="ECO:0000313" key="2">
    <source>
        <dbReference type="EMBL" id="MEJ8566339.1"/>
    </source>
</evidence>
<dbReference type="InterPro" id="IPR027417">
    <property type="entry name" value="P-loop_NTPase"/>
</dbReference>
<dbReference type="SUPFAM" id="SSF52540">
    <property type="entry name" value="P-loop containing nucleoside triphosphate hydrolases"/>
    <property type="match status" value="1"/>
</dbReference>
<reference evidence="2 3" key="1">
    <citation type="submission" date="2024-02" db="EMBL/GenBank/DDBJ databases">
        <title>A novel Wenzhouxiangellaceae bacterium, isolated from coastal sediments.</title>
        <authorList>
            <person name="Du Z.-J."/>
            <person name="Ye Y.-Q."/>
            <person name="Zhang X.-Y."/>
        </authorList>
    </citation>
    <scope>NUCLEOTIDE SEQUENCE [LARGE SCALE GENOMIC DNA]</scope>
    <source>
        <strain evidence="2 3">CH-27</strain>
    </source>
</reference>
<keyword evidence="3" id="KW-1185">Reference proteome</keyword>
<dbReference type="RefSeq" id="WP_354693659.1">
    <property type="nucleotide sequence ID" value="NZ_JAZHOG010000001.1"/>
</dbReference>
<accession>A0AAW9R4Y5</accession>
<dbReference type="AlphaFoldDB" id="A0AAW9R4Y5"/>
<evidence type="ECO:0000313" key="3">
    <source>
        <dbReference type="Proteomes" id="UP001359886"/>
    </source>
</evidence>
<dbReference type="Gene3D" id="3.40.50.300">
    <property type="entry name" value="P-loop containing nucleotide triphosphate hydrolases"/>
    <property type="match status" value="1"/>
</dbReference>
<dbReference type="GO" id="GO:0008476">
    <property type="term" value="F:protein-tyrosine sulfotransferase activity"/>
    <property type="evidence" value="ECO:0007669"/>
    <property type="project" value="InterPro"/>
</dbReference>
<sequence length="355" mass="40771">MQGAKHTDPDRSPIFIVGCGRSGTTLLRQILSSHPRIHLTHEAFFYAYEQYTPKALSSRQWLERYFDTFSFRWLGLKADELREAVPEDLPRDQIHEVFRTIMKRCAARHGKVRYGEKSPLDSKNIERILKDFPDAKLLYIARDPRAIVVSFTRMPWGSNSLLLSGIGCAGQHEAVAPHLNRIHTLTLEELIADPESTLRGVLDHIGEPWDDAVLDHVANGPQDDVPPFPWFESATRRKLAAPSGREPLWRKTLSPAWIRLLERRNADYMAYFGYEPARLEREPSAWARAGALMGDLPAALRIIGRRIRTMPLMWNFRSSEKRRTDPQLALEAHLEVNPQAWEHYPEFSVPRVPDA</sequence>
<protein>
    <submittedName>
        <fullName evidence="2">Sulfotransferase</fullName>
        <ecNumber evidence="2">2.8.2.-</ecNumber>
    </submittedName>
</protein>
<dbReference type="InterPro" id="IPR026634">
    <property type="entry name" value="TPST-like"/>
</dbReference>
<gene>
    <name evidence="2" type="ORF">V3330_01770</name>
</gene>
<dbReference type="PANTHER" id="PTHR12788">
    <property type="entry name" value="PROTEIN-TYROSINE SULFOTRANSFERASE 2"/>
    <property type="match status" value="1"/>
</dbReference>